<reference evidence="2" key="1">
    <citation type="submission" date="2023-04" db="EMBL/GenBank/DDBJ databases">
        <authorList>
            <consortium name="ELIXIR-Norway"/>
        </authorList>
    </citation>
    <scope>NUCLEOTIDE SEQUENCE [LARGE SCALE GENOMIC DNA]</scope>
</reference>
<evidence type="ECO:0000313" key="2">
    <source>
        <dbReference type="EMBL" id="CAI9162888.1"/>
    </source>
</evidence>
<gene>
    <name evidence="2" type="ORF">MRATA1EN1_LOCUS11850</name>
</gene>
<proteinExistence type="predicted"/>
<name>A0ABN8YR41_RANTA</name>
<protein>
    <submittedName>
        <fullName evidence="2">Uncharacterized protein</fullName>
    </submittedName>
</protein>
<evidence type="ECO:0000256" key="1">
    <source>
        <dbReference type="SAM" id="MobiDB-lite"/>
    </source>
</evidence>
<feature type="region of interest" description="Disordered" evidence="1">
    <location>
        <begin position="70"/>
        <end position="107"/>
    </location>
</feature>
<accession>A0ABN8YR41</accession>
<evidence type="ECO:0000313" key="3">
    <source>
        <dbReference type="Proteomes" id="UP001176941"/>
    </source>
</evidence>
<organism evidence="2 3">
    <name type="scientific">Rangifer tarandus platyrhynchus</name>
    <name type="common">Svalbard reindeer</name>
    <dbReference type="NCBI Taxonomy" id="3082113"/>
    <lineage>
        <taxon>Eukaryota</taxon>
        <taxon>Metazoa</taxon>
        <taxon>Chordata</taxon>
        <taxon>Craniata</taxon>
        <taxon>Vertebrata</taxon>
        <taxon>Euteleostomi</taxon>
        <taxon>Mammalia</taxon>
        <taxon>Eutheria</taxon>
        <taxon>Laurasiatheria</taxon>
        <taxon>Artiodactyla</taxon>
        <taxon>Ruminantia</taxon>
        <taxon>Pecora</taxon>
        <taxon>Cervidae</taxon>
        <taxon>Odocoileinae</taxon>
        <taxon>Rangifer</taxon>
    </lineage>
</organism>
<dbReference type="Proteomes" id="UP001176941">
    <property type="component" value="Chromosome 21"/>
</dbReference>
<keyword evidence="3" id="KW-1185">Reference proteome</keyword>
<dbReference type="EMBL" id="OX459957">
    <property type="protein sequence ID" value="CAI9162888.1"/>
    <property type="molecule type" value="Genomic_DNA"/>
</dbReference>
<sequence length="127" mass="14106">MTNLPAESPGGWGAKCSGNLFFFGSTKRNVPSPSPDPGHGATFLKILSRVQSKQQGMAWVLDSWLRNQQGDWKKKKKKSRVCPPPSSHKERQVTSRRGGTIGRRAGGDSYPWTPLSLGVFTRRWQPV</sequence>